<dbReference type="AlphaFoldDB" id="A0A8H3ZV42"/>
<keyword evidence="2" id="KW-1185">Reference proteome</keyword>
<evidence type="ECO:0000313" key="1">
    <source>
        <dbReference type="EMBL" id="KAF0328702.1"/>
    </source>
</evidence>
<dbReference type="Proteomes" id="UP000434172">
    <property type="component" value="Unassembled WGS sequence"/>
</dbReference>
<name>A0A8H3ZV42_9PEZI</name>
<protein>
    <submittedName>
        <fullName evidence="1">Uncharacterized protein</fullName>
    </submittedName>
</protein>
<proteinExistence type="predicted"/>
<accession>A0A8H3ZV42</accession>
<dbReference type="EMBL" id="WOWK01000016">
    <property type="protein sequence ID" value="KAF0328702.1"/>
    <property type="molecule type" value="Genomic_DNA"/>
</dbReference>
<evidence type="ECO:0000313" key="2">
    <source>
        <dbReference type="Proteomes" id="UP000434172"/>
    </source>
</evidence>
<organism evidence="1 2">
    <name type="scientific">Colletotrichum asianum</name>
    <dbReference type="NCBI Taxonomy" id="702518"/>
    <lineage>
        <taxon>Eukaryota</taxon>
        <taxon>Fungi</taxon>
        <taxon>Dikarya</taxon>
        <taxon>Ascomycota</taxon>
        <taxon>Pezizomycotina</taxon>
        <taxon>Sordariomycetes</taxon>
        <taxon>Hypocreomycetidae</taxon>
        <taxon>Glomerellales</taxon>
        <taxon>Glomerellaceae</taxon>
        <taxon>Colletotrichum</taxon>
        <taxon>Colletotrichum gloeosporioides species complex</taxon>
    </lineage>
</organism>
<reference evidence="1 2" key="1">
    <citation type="submission" date="2019-12" db="EMBL/GenBank/DDBJ databases">
        <title>A genome sequence resource for the geographically widespread anthracnose pathogen Colletotrichum asianum.</title>
        <authorList>
            <person name="Meng Y."/>
        </authorList>
    </citation>
    <scope>NUCLEOTIDE SEQUENCE [LARGE SCALE GENOMIC DNA]</scope>
    <source>
        <strain evidence="1 2">ICMP 18580</strain>
    </source>
</reference>
<gene>
    <name evidence="1" type="ORF">GQ607_004114</name>
</gene>
<sequence length="17" mass="1857">MLALTSIAMNLSILRIP</sequence>
<comment type="caution">
    <text evidence="1">The sequence shown here is derived from an EMBL/GenBank/DDBJ whole genome shotgun (WGS) entry which is preliminary data.</text>
</comment>